<reference evidence="3" key="1">
    <citation type="submission" date="2017-09" db="EMBL/GenBank/DDBJ databases">
        <title>Depth-based differentiation of microbial function through sediment-hosted aquifers and enrichment of novel symbionts in the deep terrestrial subsurface.</title>
        <authorList>
            <person name="Probst A.J."/>
            <person name="Ladd B."/>
            <person name="Jarett J.K."/>
            <person name="Geller-Mcgrath D.E."/>
            <person name="Sieber C.M.K."/>
            <person name="Emerson J.B."/>
            <person name="Anantharaman K."/>
            <person name="Thomas B.C."/>
            <person name="Malmstrom R."/>
            <person name="Stieglmeier M."/>
            <person name="Klingl A."/>
            <person name="Woyke T."/>
            <person name="Ryan C.M."/>
            <person name="Banfield J.F."/>
        </authorList>
    </citation>
    <scope>NUCLEOTIDE SEQUENCE [LARGE SCALE GENOMIC DNA]</scope>
</reference>
<dbReference type="InterPro" id="IPR036291">
    <property type="entry name" value="NAD(P)-bd_dom_sf"/>
</dbReference>
<organism evidence="2 3">
    <name type="scientific">Candidatus Roizmanbacteria bacterium CG10_big_fil_rev_8_21_14_0_10_45_7</name>
    <dbReference type="NCBI Taxonomy" id="1974854"/>
    <lineage>
        <taxon>Bacteria</taxon>
        <taxon>Candidatus Roizmaniibacteriota</taxon>
    </lineage>
</organism>
<dbReference type="EMBL" id="PFEE01000070">
    <property type="protein sequence ID" value="PJE63422.1"/>
    <property type="molecule type" value="Genomic_DNA"/>
</dbReference>
<dbReference type="PANTHER" id="PTHR43000">
    <property type="entry name" value="DTDP-D-GLUCOSE 4,6-DEHYDRATASE-RELATED"/>
    <property type="match status" value="1"/>
</dbReference>
<sequence>MKKILITGAGGFAGTYLIKELQKSKDFEIYGAVYKSTSDISSLLDSAHILEGDLTDFSVAEHIVKVASPHVIYHLAAISVVHSSARQTTTVMNSNTTISYNILESVRQFAPHARFIAISSGNVYGAVQDTTLSIDESTPIRPLNPYAISKVTQEMLALQYYLAYGLDVVILRPFNHTGPGQTTDFVIPRLADQFARIEHGEIDPVIEVGNLDTIRDFTDVSDMVIAYTLATKDGKSGEIYNIGSGTGHSIHQILMIMQSLSKTKVEVKINQTLIRTADVPILICDASKFQEVTGWKPTISFDTTISAIIDYWRRI</sequence>
<name>A0A2M8KU02_9BACT</name>
<gene>
    <name evidence="2" type="ORF">COU89_03400</name>
</gene>
<evidence type="ECO:0000313" key="2">
    <source>
        <dbReference type="EMBL" id="PJE63422.1"/>
    </source>
</evidence>
<accession>A0A2M8KU02</accession>
<dbReference type="Gene3D" id="3.90.25.10">
    <property type="entry name" value="UDP-galactose 4-epimerase, domain 1"/>
    <property type="match status" value="1"/>
</dbReference>
<dbReference type="Proteomes" id="UP000231569">
    <property type="component" value="Unassembled WGS sequence"/>
</dbReference>
<evidence type="ECO:0000313" key="3">
    <source>
        <dbReference type="Proteomes" id="UP000231569"/>
    </source>
</evidence>
<dbReference type="Gene3D" id="3.40.50.720">
    <property type="entry name" value="NAD(P)-binding Rossmann-like Domain"/>
    <property type="match status" value="1"/>
</dbReference>
<dbReference type="Pfam" id="PF16363">
    <property type="entry name" value="GDP_Man_Dehyd"/>
    <property type="match status" value="1"/>
</dbReference>
<dbReference type="InterPro" id="IPR016040">
    <property type="entry name" value="NAD(P)-bd_dom"/>
</dbReference>
<evidence type="ECO:0000259" key="1">
    <source>
        <dbReference type="Pfam" id="PF16363"/>
    </source>
</evidence>
<dbReference type="SUPFAM" id="SSF51735">
    <property type="entry name" value="NAD(P)-binding Rossmann-fold domains"/>
    <property type="match status" value="1"/>
</dbReference>
<comment type="caution">
    <text evidence="2">The sequence shown here is derived from an EMBL/GenBank/DDBJ whole genome shotgun (WGS) entry which is preliminary data.</text>
</comment>
<proteinExistence type="predicted"/>
<protein>
    <submittedName>
        <fullName evidence="2">GDP-mannose 4,6-dehydratase</fullName>
    </submittedName>
</protein>
<feature type="domain" description="NAD(P)-binding" evidence="1">
    <location>
        <begin position="5"/>
        <end position="306"/>
    </location>
</feature>
<dbReference type="AlphaFoldDB" id="A0A2M8KU02"/>